<sequence length="133" mass="15267">MVRIPIRIEHTYSRTGKHHRMSLLLLINPGGGMVIPDPRELKPCRGVYINGFAYCGEYSIPRGYIAVSIYITYGLSGRNRGYISILNDGGYEVLRLKYVNNTMRKVSGDDRYKSYALIALNNIHRIDEYAKHR</sequence>
<dbReference type="EMBL" id="DTAI01000044">
    <property type="protein sequence ID" value="HGN36186.1"/>
    <property type="molecule type" value="Genomic_DNA"/>
</dbReference>
<comment type="caution">
    <text evidence="1">The sequence shown here is derived from an EMBL/GenBank/DDBJ whole genome shotgun (WGS) entry which is preliminary data.</text>
</comment>
<accession>A0A7J3I5W8</accession>
<dbReference type="AlphaFoldDB" id="A0A7J3I5W8"/>
<evidence type="ECO:0000313" key="2">
    <source>
        <dbReference type="EMBL" id="HGQ18052.1"/>
    </source>
</evidence>
<dbReference type="EMBL" id="DTBZ01000076">
    <property type="protein sequence ID" value="HGQ18052.1"/>
    <property type="molecule type" value="Genomic_DNA"/>
</dbReference>
<name>A0A7J3I5W8_9CREN</name>
<proteinExistence type="predicted"/>
<evidence type="ECO:0000313" key="1">
    <source>
        <dbReference type="EMBL" id="HGN36186.1"/>
    </source>
</evidence>
<protein>
    <submittedName>
        <fullName evidence="1">Uncharacterized protein</fullName>
    </submittedName>
</protein>
<gene>
    <name evidence="1" type="ORF">ENT87_01345</name>
    <name evidence="2" type="ORF">ENU30_03600</name>
</gene>
<organism evidence="1">
    <name type="scientific">Ignisphaera aggregans</name>
    <dbReference type="NCBI Taxonomy" id="334771"/>
    <lineage>
        <taxon>Archaea</taxon>
        <taxon>Thermoproteota</taxon>
        <taxon>Thermoprotei</taxon>
        <taxon>Desulfurococcales</taxon>
        <taxon>Desulfurococcaceae</taxon>
        <taxon>Ignisphaera</taxon>
    </lineage>
</organism>
<reference evidence="1" key="1">
    <citation type="journal article" date="2020" name="mSystems">
        <title>Genome- and Community-Level Interaction Insights into Carbon Utilization and Element Cycling Functions of Hydrothermarchaeota in Hydrothermal Sediment.</title>
        <authorList>
            <person name="Zhou Z."/>
            <person name="Liu Y."/>
            <person name="Xu W."/>
            <person name="Pan J."/>
            <person name="Luo Z.H."/>
            <person name="Li M."/>
        </authorList>
    </citation>
    <scope>NUCLEOTIDE SEQUENCE [LARGE SCALE GENOMIC DNA]</scope>
    <source>
        <strain evidence="1">SpSt-618</strain>
        <strain evidence="2">SpSt-657</strain>
    </source>
</reference>